<dbReference type="SMART" id="SM00347">
    <property type="entry name" value="HTH_MARR"/>
    <property type="match status" value="1"/>
</dbReference>
<dbReference type="SUPFAM" id="SSF46785">
    <property type="entry name" value="Winged helix' DNA-binding domain"/>
    <property type="match status" value="1"/>
</dbReference>
<reference evidence="5" key="1">
    <citation type="submission" date="2020-05" db="EMBL/GenBank/DDBJ databases">
        <authorList>
            <person name="Chiriac C."/>
            <person name="Salcher M."/>
            <person name="Ghai R."/>
            <person name="Kavagutti S V."/>
        </authorList>
    </citation>
    <scope>NUCLEOTIDE SEQUENCE</scope>
</reference>
<evidence type="ECO:0000256" key="3">
    <source>
        <dbReference type="ARBA" id="ARBA00023163"/>
    </source>
</evidence>
<gene>
    <name evidence="5" type="ORF">UFOPK3401_00546</name>
</gene>
<protein>
    <submittedName>
        <fullName evidence="5">Unannotated protein</fullName>
    </submittedName>
</protein>
<dbReference type="PROSITE" id="PS01117">
    <property type="entry name" value="HTH_MARR_1"/>
    <property type="match status" value="1"/>
</dbReference>
<dbReference type="Pfam" id="PF01047">
    <property type="entry name" value="MarR"/>
    <property type="match status" value="1"/>
</dbReference>
<sequence>MAPKTDQETLDFAVALFDVVRLTRRTRHTDAIEPAGVAVLATVERLRPARPSDVACELHLDLSTISRHLSKLEEDGYLQRTEDPDDRRARRVEPTPHGREVLFDVLANRAATLNEALTHWSENDRQTLTKLLSNLARDLEAAQ</sequence>
<evidence type="ECO:0000256" key="1">
    <source>
        <dbReference type="ARBA" id="ARBA00023015"/>
    </source>
</evidence>
<accession>A0A6J7D759</accession>
<dbReference type="GO" id="GO:0003677">
    <property type="term" value="F:DNA binding"/>
    <property type="evidence" value="ECO:0007669"/>
    <property type="project" value="UniProtKB-KW"/>
</dbReference>
<dbReference type="GO" id="GO:0003700">
    <property type="term" value="F:DNA-binding transcription factor activity"/>
    <property type="evidence" value="ECO:0007669"/>
    <property type="project" value="InterPro"/>
</dbReference>
<dbReference type="InterPro" id="IPR052526">
    <property type="entry name" value="HTH-type_Bedaq_tolerance"/>
</dbReference>
<keyword evidence="1" id="KW-0805">Transcription regulation</keyword>
<dbReference type="Gene3D" id="1.10.10.10">
    <property type="entry name" value="Winged helix-like DNA-binding domain superfamily/Winged helix DNA-binding domain"/>
    <property type="match status" value="1"/>
</dbReference>
<evidence type="ECO:0000259" key="4">
    <source>
        <dbReference type="PROSITE" id="PS50995"/>
    </source>
</evidence>
<dbReference type="EMBL" id="CAFBLM010000017">
    <property type="protein sequence ID" value="CAB4866356.1"/>
    <property type="molecule type" value="Genomic_DNA"/>
</dbReference>
<keyword evidence="2" id="KW-0238">DNA-binding</keyword>
<keyword evidence="3" id="KW-0804">Transcription</keyword>
<dbReference type="PROSITE" id="PS50995">
    <property type="entry name" value="HTH_MARR_2"/>
    <property type="match status" value="1"/>
</dbReference>
<evidence type="ECO:0000313" key="5">
    <source>
        <dbReference type="EMBL" id="CAB4866356.1"/>
    </source>
</evidence>
<organism evidence="5">
    <name type="scientific">freshwater metagenome</name>
    <dbReference type="NCBI Taxonomy" id="449393"/>
    <lineage>
        <taxon>unclassified sequences</taxon>
        <taxon>metagenomes</taxon>
        <taxon>ecological metagenomes</taxon>
    </lineage>
</organism>
<evidence type="ECO:0000256" key="2">
    <source>
        <dbReference type="ARBA" id="ARBA00023125"/>
    </source>
</evidence>
<dbReference type="InterPro" id="IPR000835">
    <property type="entry name" value="HTH_MarR-typ"/>
</dbReference>
<feature type="domain" description="HTH marR-type" evidence="4">
    <location>
        <begin position="1"/>
        <end position="137"/>
    </location>
</feature>
<dbReference type="PRINTS" id="PR00598">
    <property type="entry name" value="HTHMARR"/>
</dbReference>
<dbReference type="InterPro" id="IPR036388">
    <property type="entry name" value="WH-like_DNA-bd_sf"/>
</dbReference>
<dbReference type="InterPro" id="IPR036390">
    <property type="entry name" value="WH_DNA-bd_sf"/>
</dbReference>
<dbReference type="PANTHER" id="PTHR39515:SF2">
    <property type="entry name" value="HTH-TYPE TRANSCRIPTIONAL REGULATOR RV0880"/>
    <property type="match status" value="1"/>
</dbReference>
<name>A0A6J7D759_9ZZZZ</name>
<dbReference type="PANTHER" id="PTHR39515">
    <property type="entry name" value="CONSERVED PROTEIN"/>
    <property type="match status" value="1"/>
</dbReference>
<dbReference type="AlphaFoldDB" id="A0A6J7D759"/>
<dbReference type="InterPro" id="IPR023187">
    <property type="entry name" value="Tscrpt_reg_MarR-type_CS"/>
</dbReference>
<proteinExistence type="predicted"/>